<dbReference type="EMBL" id="NMOS02000001">
    <property type="protein sequence ID" value="RDH41106.1"/>
    <property type="molecule type" value="Genomic_DNA"/>
</dbReference>
<evidence type="ECO:0000313" key="4">
    <source>
        <dbReference type="Proteomes" id="UP000226429"/>
    </source>
</evidence>
<keyword evidence="1" id="KW-1133">Transmembrane helix</keyword>
<evidence type="ECO:0000259" key="2">
    <source>
        <dbReference type="Pfam" id="PF02698"/>
    </source>
</evidence>
<dbReference type="GO" id="GO:0000270">
    <property type="term" value="P:peptidoglycan metabolic process"/>
    <property type="evidence" value="ECO:0007669"/>
    <property type="project" value="TreeGrafter"/>
</dbReference>
<reference evidence="3 4" key="2">
    <citation type="journal article" date="2018" name="J. Invertebr. Pathol.">
        <title>'Candidatus Aquirickettsiella gammari' (Gammaproteobacteria: Legionellales: Coxiellaceae): A bacterial pathogen of the freshwater crustacean Gammarus fossarum (Malacostraca: Amphipoda).</title>
        <authorList>
            <person name="Bojko J."/>
            <person name="Dunn A.M."/>
            <person name="Stebbing P.D."/>
            <person name="van Aerle R."/>
            <person name="Bacela-Spychalska K."/>
            <person name="Bean T.P."/>
            <person name="Urrutia A."/>
            <person name="Stentiford G.D."/>
        </authorList>
    </citation>
    <scope>NUCLEOTIDE SEQUENCE [LARGE SCALE GENOMIC DNA]</scope>
    <source>
        <strain evidence="3">RA15029</strain>
    </source>
</reference>
<dbReference type="AlphaFoldDB" id="A0A370CMI8"/>
<feature type="transmembrane region" description="Helical" evidence="1">
    <location>
        <begin position="6"/>
        <end position="22"/>
    </location>
</feature>
<dbReference type="PANTHER" id="PTHR30336">
    <property type="entry name" value="INNER MEMBRANE PROTEIN, PROBABLE PERMEASE"/>
    <property type="match status" value="1"/>
</dbReference>
<dbReference type="GO" id="GO:0043164">
    <property type="term" value="P:Gram-negative-bacterium-type cell wall biogenesis"/>
    <property type="evidence" value="ECO:0007669"/>
    <property type="project" value="TreeGrafter"/>
</dbReference>
<protein>
    <submittedName>
        <fullName evidence="3">YdcF family protein</fullName>
    </submittedName>
</protein>
<keyword evidence="4" id="KW-1185">Reference proteome</keyword>
<dbReference type="GO" id="GO:0005886">
    <property type="term" value="C:plasma membrane"/>
    <property type="evidence" value="ECO:0007669"/>
    <property type="project" value="TreeGrafter"/>
</dbReference>
<gene>
    <name evidence="3" type="ORF">CFE62_000350</name>
</gene>
<comment type="caution">
    <text evidence="3">The sequence shown here is derived from an EMBL/GenBank/DDBJ whole genome shotgun (WGS) entry which is preliminary data.</text>
</comment>
<keyword evidence="1" id="KW-0472">Membrane</keyword>
<dbReference type="Proteomes" id="UP000226429">
    <property type="component" value="Unassembled WGS sequence"/>
</dbReference>
<dbReference type="InterPro" id="IPR051599">
    <property type="entry name" value="Cell_Envelope_Assoc"/>
</dbReference>
<evidence type="ECO:0000256" key="1">
    <source>
        <dbReference type="SAM" id="Phobius"/>
    </source>
</evidence>
<feature type="transmembrane region" description="Helical" evidence="1">
    <location>
        <begin position="29"/>
        <end position="49"/>
    </location>
</feature>
<dbReference type="Gene3D" id="3.40.50.620">
    <property type="entry name" value="HUPs"/>
    <property type="match status" value="1"/>
</dbReference>
<dbReference type="CDD" id="cd06259">
    <property type="entry name" value="YdcF-like"/>
    <property type="match status" value="1"/>
</dbReference>
<dbReference type="InterPro" id="IPR003848">
    <property type="entry name" value="DUF218"/>
</dbReference>
<sequence length="246" mass="27624">MSTVFIFIFLVLSIFFGLVNYIKTGFILGLLAIISFIVVGDGFFPAYLLHNLQAPYSQTRYPSWKKTNTLLLLGAGTSKVPGSRMIKPSILSFSRIIETARLYRACKLTQVSCHILISGGDPLNNGKSEAATYRDSLLSLDVNPGDIQLESQSRNTYENAEFSSYLLKKQARDQILLISSGLVIKRALLYFSYFNIHPVPIASDFITIPISKLPLGYNFAMSDFAAHEYLGIARFYIYNFLGWNKK</sequence>
<accession>A0A370CMI8</accession>
<reference evidence="3 4" key="1">
    <citation type="journal article" date="2017" name="Int. J. Syst. Evol. Microbiol.">
        <title>Aquarickettsiella crustaci n. gen. n. sp. (Gammaproteobacteria: Legionellales: Coxiellaceae); a bacterial pathogen of the freshwater crustacean: Gammarus fossarum (Malacostraca: Amphipoda).</title>
        <authorList>
            <person name="Bojko J."/>
            <person name="Dunn A.M."/>
            <person name="Stebbing P.D."/>
            <person name="Van Aerle R."/>
            <person name="Bacela-Spychalska K."/>
            <person name="Bean T.P."/>
            <person name="Stentiford G.D."/>
        </authorList>
    </citation>
    <scope>NUCLEOTIDE SEQUENCE [LARGE SCALE GENOMIC DNA]</scope>
    <source>
        <strain evidence="3">RA15029</strain>
    </source>
</reference>
<keyword evidence="1" id="KW-0812">Transmembrane</keyword>
<name>A0A370CMI8_9COXI</name>
<evidence type="ECO:0000313" key="3">
    <source>
        <dbReference type="EMBL" id="RDH41106.1"/>
    </source>
</evidence>
<dbReference type="Pfam" id="PF02698">
    <property type="entry name" value="DUF218"/>
    <property type="match status" value="1"/>
</dbReference>
<dbReference type="InterPro" id="IPR014729">
    <property type="entry name" value="Rossmann-like_a/b/a_fold"/>
</dbReference>
<feature type="domain" description="DUF218" evidence="2">
    <location>
        <begin position="73"/>
        <end position="231"/>
    </location>
</feature>
<organism evidence="3 4">
    <name type="scientific">Candidatus Aquirickettsiella gammari</name>
    <dbReference type="NCBI Taxonomy" id="2016198"/>
    <lineage>
        <taxon>Bacteria</taxon>
        <taxon>Pseudomonadati</taxon>
        <taxon>Pseudomonadota</taxon>
        <taxon>Gammaproteobacteria</taxon>
        <taxon>Legionellales</taxon>
        <taxon>Coxiellaceae</taxon>
        <taxon>Candidatus Aquirickettsiella</taxon>
    </lineage>
</organism>
<dbReference type="PANTHER" id="PTHR30336:SF4">
    <property type="entry name" value="ENVELOPE BIOGENESIS FACTOR ELYC"/>
    <property type="match status" value="1"/>
</dbReference>
<proteinExistence type="predicted"/>